<dbReference type="Pfam" id="PF20737">
    <property type="entry name" value="Glyco_hydro127C"/>
    <property type="match status" value="1"/>
</dbReference>
<feature type="domain" description="Non-reducing end beta-L-arabinofuranosidase-like GH127 C-terminal" evidence="3">
    <location>
        <begin position="534"/>
        <end position="645"/>
    </location>
</feature>
<comment type="caution">
    <text evidence="4">The sequence shown here is derived from an EMBL/GenBank/DDBJ whole genome shotgun (WGS) entry which is preliminary data.</text>
</comment>
<evidence type="ECO:0000259" key="3">
    <source>
        <dbReference type="Pfam" id="PF20737"/>
    </source>
</evidence>
<keyword evidence="5" id="KW-1185">Reference proteome</keyword>
<dbReference type="InterPro" id="IPR049049">
    <property type="entry name" value="Beta-AFase-like_GH127_C"/>
</dbReference>
<evidence type="ECO:0008006" key="6">
    <source>
        <dbReference type="Google" id="ProtNLM"/>
    </source>
</evidence>
<feature type="domain" description="Non-reducing end beta-L-arabinofuranosidase-like GH127 catalytic" evidence="1">
    <location>
        <begin position="13"/>
        <end position="425"/>
    </location>
</feature>
<evidence type="ECO:0000259" key="1">
    <source>
        <dbReference type="Pfam" id="PF07944"/>
    </source>
</evidence>
<dbReference type="PANTHER" id="PTHR43465:SF2">
    <property type="entry name" value="DUF1680 DOMAIN PROTEIN (AFU_ORTHOLOGUE AFUA_1G08910)"/>
    <property type="match status" value="1"/>
</dbReference>
<evidence type="ECO:0000313" key="4">
    <source>
        <dbReference type="EMBL" id="PPK81879.1"/>
    </source>
</evidence>
<reference evidence="4 5" key="1">
    <citation type="submission" date="2018-02" db="EMBL/GenBank/DDBJ databases">
        <title>Genomic Encyclopedia of Archaeal and Bacterial Type Strains, Phase II (KMG-II): from individual species to whole genera.</title>
        <authorList>
            <person name="Goeker M."/>
        </authorList>
    </citation>
    <scope>NUCLEOTIDE SEQUENCE [LARGE SCALE GENOMIC DNA]</scope>
    <source>
        <strain evidence="4 5">DSM 3808</strain>
    </source>
</reference>
<dbReference type="RefSeq" id="WP_104435853.1">
    <property type="nucleotide sequence ID" value="NZ_PTJA01000003.1"/>
</dbReference>
<proteinExistence type="predicted"/>
<evidence type="ECO:0000259" key="2">
    <source>
        <dbReference type="Pfam" id="PF20736"/>
    </source>
</evidence>
<dbReference type="Proteomes" id="UP000237749">
    <property type="component" value="Unassembled WGS sequence"/>
</dbReference>
<dbReference type="OrthoDB" id="9757939at2"/>
<evidence type="ECO:0000313" key="5">
    <source>
        <dbReference type="Proteomes" id="UP000237749"/>
    </source>
</evidence>
<dbReference type="EMBL" id="PTJA01000003">
    <property type="protein sequence ID" value="PPK81879.1"/>
    <property type="molecule type" value="Genomic_DNA"/>
</dbReference>
<feature type="domain" description="Non-reducing end beta-L-arabinofuranosidase-like GH127 middle" evidence="2">
    <location>
        <begin position="435"/>
        <end position="530"/>
    </location>
</feature>
<gene>
    <name evidence="4" type="ORF">BXY41_10386</name>
</gene>
<dbReference type="Pfam" id="PF07944">
    <property type="entry name" value="Beta-AFase-like_GH127_cat"/>
    <property type="match status" value="1"/>
</dbReference>
<dbReference type="SUPFAM" id="SSF48208">
    <property type="entry name" value="Six-hairpin glycosidases"/>
    <property type="match status" value="1"/>
</dbReference>
<dbReference type="InterPro" id="IPR008928">
    <property type="entry name" value="6-hairpin_glycosidase_sf"/>
</dbReference>
<organism evidence="4 5">
    <name type="scientific">Lacrimispora xylanisolvens</name>
    <dbReference type="NCBI Taxonomy" id="384636"/>
    <lineage>
        <taxon>Bacteria</taxon>
        <taxon>Bacillati</taxon>
        <taxon>Bacillota</taxon>
        <taxon>Clostridia</taxon>
        <taxon>Lachnospirales</taxon>
        <taxon>Lachnospiraceae</taxon>
        <taxon>Lacrimispora</taxon>
    </lineage>
</organism>
<sequence length="648" mass="73906">MVGNKLTGADLKHVTIQDTFWGKYIDLVDEVILPFQWDLINDRVEGAEKSYCIRNFRIAAGQETGEHKGMVFQDTDAAKWLEAVACSLNKNRNESLEKAADEAIDLIAAAQCEDGYLNTYYTITGNKRWSDLFEGHELYTAGHMIEAAVAYFEATGKRKFLDVMCKFADHLCLVFGPEEGKIHGYPGHPEVELALVKLYRVTENRNYLWLADYFVRTRGERPCYFLNEDCIRNGNYIFPEFKDFDLDYNQSHMPLKEQETAEGHCVRAVYLYSAMADLAYEYQDGALTRQCETLWENIVNRRMYITGSIGSAAYGERFTADYDLPNDTNYSESCATVGLAMFSNRMFHLTRDGKYMDIVEKALYNTLLAGIAMDGTHFFYVNPLEVVPEVVKKNPTYRHIKTTRQLWFGVACCPPNIARTLASLGNYIYASDESTIYVNLFIRSRMECQLSGVGICVSQECNFPENGTVTLSISPEKPGSQFTLAVRIPSYCKGAVLKINGKEEAGTLEKGYLYLNRIWEMDDTVVMELNVPFRYVRSNPRVRHNIGKVSLMKGPVVYCLEEADNGKYLSGAVIDTSVEPQEEYDHQLLRGTLCARLQGSRIDYEKAGDSLYGEERPVYEKTELKAIPYFCWNNRGEGEMTVWMREKE</sequence>
<dbReference type="PANTHER" id="PTHR43465">
    <property type="entry name" value="DUF1680 DOMAIN PROTEIN (AFU_ORTHOLOGUE AFUA_1G08910)"/>
    <property type="match status" value="1"/>
</dbReference>
<dbReference type="InterPro" id="IPR049046">
    <property type="entry name" value="Beta-AFase-like_GH127_middle"/>
</dbReference>
<protein>
    <recommendedName>
        <fullName evidence="6">Glycoside hydrolase family 127 protein</fullName>
    </recommendedName>
</protein>
<dbReference type="GO" id="GO:0005975">
    <property type="term" value="P:carbohydrate metabolic process"/>
    <property type="evidence" value="ECO:0007669"/>
    <property type="project" value="InterPro"/>
</dbReference>
<accession>A0A2S6HVB1</accession>
<name>A0A2S6HVB1_9FIRM</name>
<dbReference type="Pfam" id="PF20736">
    <property type="entry name" value="Glyco_hydro127M"/>
    <property type="match status" value="1"/>
</dbReference>
<dbReference type="AlphaFoldDB" id="A0A2S6HVB1"/>
<dbReference type="InterPro" id="IPR049174">
    <property type="entry name" value="Beta-AFase-like"/>
</dbReference>
<dbReference type="InterPro" id="IPR012878">
    <property type="entry name" value="Beta-AFase-like_GH127_cat"/>
</dbReference>